<dbReference type="VEuPathDB" id="VectorBase:GAUT044089"/>
<protein>
    <submittedName>
        <fullName evidence="1">Uncharacterized protein</fullName>
    </submittedName>
</protein>
<sequence length="134" mass="15321">MVCSSFVDFLQDDVDAKILTHVPITLHSSGQEEQIQDICRYSLENIIAKEFVHPPNSRVCRCNLAIPQSTDIQDPRRKVAITKLLLLRSLIPSATNTTSIEVWLTWQLTQEQPNNNNYQLWSGLVNEHTNHLNV</sequence>
<dbReference type="AlphaFoldDB" id="A0A1A9VQ74"/>
<accession>A0A1A9VQ74</accession>
<evidence type="ECO:0000313" key="1">
    <source>
        <dbReference type="EnsemblMetazoa" id="GAUT044089-PA"/>
    </source>
</evidence>
<dbReference type="Proteomes" id="UP000078200">
    <property type="component" value="Unassembled WGS sequence"/>
</dbReference>
<evidence type="ECO:0000313" key="2">
    <source>
        <dbReference type="Proteomes" id="UP000078200"/>
    </source>
</evidence>
<dbReference type="EnsemblMetazoa" id="GAUT044089-RA">
    <property type="protein sequence ID" value="GAUT044089-PA"/>
    <property type="gene ID" value="GAUT044089"/>
</dbReference>
<keyword evidence="2" id="KW-1185">Reference proteome</keyword>
<reference evidence="1" key="1">
    <citation type="submission" date="2020-05" db="UniProtKB">
        <authorList>
            <consortium name="EnsemblMetazoa"/>
        </authorList>
    </citation>
    <scope>IDENTIFICATION</scope>
    <source>
        <strain evidence="1">TTRI</strain>
    </source>
</reference>
<organism evidence="1 2">
    <name type="scientific">Glossina austeni</name>
    <name type="common">Savannah tsetse fly</name>
    <dbReference type="NCBI Taxonomy" id="7395"/>
    <lineage>
        <taxon>Eukaryota</taxon>
        <taxon>Metazoa</taxon>
        <taxon>Ecdysozoa</taxon>
        <taxon>Arthropoda</taxon>
        <taxon>Hexapoda</taxon>
        <taxon>Insecta</taxon>
        <taxon>Pterygota</taxon>
        <taxon>Neoptera</taxon>
        <taxon>Endopterygota</taxon>
        <taxon>Diptera</taxon>
        <taxon>Brachycera</taxon>
        <taxon>Muscomorpha</taxon>
        <taxon>Hippoboscoidea</taxon>
        <taxon>Glossinidae</taxon>
        <taxon>Glossina</taxon>
    </lineage>
</organism>
<name>A0A1A9VQ74_GLOAU</name>
<proteinExistence type="predicted"/>